<organism evidence="1 2">
    <name type="scientific">Homoserinibacter gongjuensis</name>
    <dbReference type="NCBI Taxonomy" id="1162968"/>
    <lineage>
        <taxon>Bacteria</taxon>
        <taxon>Bacillati</taxon>
        <taxon>Actinomycetota</taxon>
        <taxon>Actinomycetes</taxon>
        <taxon>Micrococcales</taxon>
        <taxon>Microbacteriaceae</taxon>
        <taxon>Homoserinibacter</taxon>
    </lineage>
</organism>
<sequence>MTEEKQPEPAAKYFARFGTFILTGPRTANPETLYTRIGEAIKADNRVVNVALPKLNKHWISTDVYFPGSVDDPEVLLQGSDAMRGIQYPRPFVFELSVPIKNQPKIYGRSASSDHYYVAWDGCIAVILWDAAGAEKPSGAAGQILIEVLETAAESLDLDLYVQACSPGCELKFAHRAMLVETIQGEGPRPRSRSTRPTS</sequence>
<protein>
    <submittedName>
        <fullName evidence="1">Uncharacterized protein</fullName>
    </submittedName>
</protein>
<dbReference type="EMBL" id="BSVA01000001">
    <property type="protein sequence ID" value="GMA91923.1"/>
    <property type="molecule type" value="Genomic_DNA"/>
</dbReference>
<keyword evidence="2" id="KW-1185">Reference proteome</keyword>
<proteinExistence type="predicted"/>
<comment type="caution">
    <text evidence="1">The sequence shown here is derived from an EMBL/GenBank/DDBJ whole genome shotgun (WGS) entry which is preliminary data.</text>
</comment>
<evidence type="ECO:0000313" key="2">
    <source>
        <dbReference type="Proteomes" id="UP001157069"/>
    </source>
</evidence>
<dbReference type="Proteomes" id="UP001157069">
    <property type="component" value="Unassembled WGS sequence"/>
</dbReference>
<reference evidence="2" key="1">
    <citation type="journal article" date="2019" name="Int. J. Syst. Evol. Microbiol.">
        <title>The Global Catalogue of Microorganisms (GCM) 10K type strain sequencing project: providing services to taxonomists for standard genome sequencing and annotation.</title>
        <authorList>
            <consortium name="The Broad Institute Genomics Platform"/>
            <consortium name="The Broad Institute Genome Sequencing Center for Infectious Disease"/>
            <person name="Wu L."/>
            <person name="Ma J."/>
        </authorList>
    </citation>
    <scope>NUCLEOTIDE SEQUENCE [LARGE SCALE GENOMIC DNA]</scope>
    <source>
        <strain evidence="2">NBRC 108755</strain>
    </source>
</reference>
<dbReference type="RefSeq" id="WP_284300480.1">
    <property type="nucleotide sequence ID" value="NZ_BSVA01000001.1"/>
</dbReference>
<gene>
    <name evidence="1" type="ORF">GCM10025869_24520</name>
</gene>
<evidence type="ECO:0000313" key="1">
    <source>
        <dbReference type="EMBL" id="GMA91923.1"/>
    </source>
</evidence>
<name>A0ABQ6JX10_9MICO</name>
<accession>A0ABQ6JX10</accession>